<dbReference type="Bgee" id="FBgn0186775">
    <property type="expression patterns" value="Expressed in adult organism and 2 other cell types or tissues"/>
</dbReference>
<dbReference type="HOGENOM" id="CLU_2778610_0_0_1"/>
<dbReference type="PhylomeDB" id="B4NTB3"/>
<dbReference type="AlphaFoldDB" id="B4NTB3"/>
<dbReference type="OrthoDB" id="7842459at2759"/>
<dbReference type="Proteomes" id="UP000000304">
    <property type="component" value="Unassembled WGS sequence"/>
</dbReference>
<evidence type="ECO:0000313" key="2">
    <source>
        <dbReference type="Proteomes" id="UP000000304"/>
    </source>
</evidence>
<reference evidence="1 2" key="1">
    <citation type="journal article" date="2007" name="Nature">
        <title>Evolution of genes and genomes on the Drosophila phylogeny.</title>
        <authorList>
            <consortium name="Drosophila 12 Genomes Consortium"/>
            <person name="Clark A.G."/>
            <person name="Eisen M.B."/>
            <person name="Smith D.R."/>
            <person name="Bergman C.M."/>
            <person name="Oliver B."/>
            <person name="Markow T.A."/>
            <person name="Kaufman T.C."/>
            <person name="Kellis M."/>
            <person name="Gelbart W."/>
            <person name="Iyer V.N."/>
            <person name="Pollard D.A."/>
            <person name="Sackton T.B."/>
            <person name="Larracuente A.M."/>
            <person name="Singh N.D."/>
            <person name="Abad J.P."/>
            <person name="Abt D.N."/>
            <person name="Adryan B."/>
            <person name="Aguade M."/>
            <person name="Akashi H."/>
            <person name="Anderson W.W."/>
            <person name="Aquadro C.F."/>
            <person name="Ardell D.H."/>
            <person name="Arguello R."/>
            <person name="Artieri C.G."/>
            <person name="Barbash D.A."/>
            <person name="Barker D."/>
            <person name="Barsanti P."/>
            <person name="Batterham P."/>
            <person name="Batzoglou S."/>
            <person name="Begun D."/>
            <person name="Bhutkar A."/>
            <person name="Blanco E."/>
            <person name="Bosak S.A."/>
            <person name="Bradley R.K."/>
            <person name="Brand A.D."/>
            <person name="Brent M.R."/>
            <person name="Brooks A.N."/>
            <person name="Brown R.H."/>
            <person name="Butlin R.K."/>
            <person name="Caggese C."/>
            <person name="Calvi B.R."/>
            <person name="Bernardo de Carvalho A."/>
            <person name="Caspi A."/>
            <person name="Castrezana S."/>
            <person name="Celniker S.E."/>
            <person name="Chang J.L."/>
            <person name="Chapple C."/>
            <person name="Chatterji S."/>
            <person name="Chinwalla A."/>
            <person name="Civetta A."/>
            <person name="Clifton S.W."/>
            <person name="Comeron J.M."/>
            <person name="Costello J.C."/>
            <person name="Coyne J.A."/>
            <person name="Daub J."/>
            <person name="David R.G."/>
            <person name="Delcher A.L."/>
            <person name="Delehaunty K."/>
            <person name="Do C.B."/>
            <person name="Ebling H."/>
            <person name="Edwards K."/>
            <person name="Eickbush T."/>
            <person name="Evans J.D."/>
            <person name="Filipski A."/>
            <person name="Findeiss S."/>
            <person name="Freyhult E."/>
            <person name="Fulton L."/>
            <person name="Fulton R."/>
            <person name="Garcia A.C."/>
            <person name="Gardiner A."/>
            <person name="Garfield D.A."/>
            <person name="Garvin B.E."/>
            <person name="Gibson G."/>
            <person name="Gilbert D."/>
            <person name="Gnerre S."/>
            <person name="Godfrey J."/>
            <person name="Good R."/>
            <person name="Gotea V."/>
            <person name="Gravely B."/>
            <person name="Greenberg A.J."/>
            <person name="Griffiths-Jones S."/>
            <person name="Gross S."/>
            <person name="Guigo R."/>
            <person name="Gustafson E.A."/>
            <person name="Haerty W."/>
            <person name="Hahn M.W."/>
            <person name="Halligan D.L."/>
            <person name="Halpern A.L."/>
            <person name="Halter G.M."/>
            <person name="Han M.V."/>
            <person name="Heger A."/>
            <person name="Hillier L."/>
            <person name="Hinrichs A.S."/>
            <person name="Holmes I."/>
            <person name="Hoskins R.A."/>
            <person name="Hubisz M.J."/>
            <person name="Hultmark D."/>
            <person name="Huntley M.A."/>
            <person name="Jaffe D.B."/>
            <person name="Jagadeeshan S."/>
            <person name="Jeck W.R."/>
            <person name="Johnson J."/>
            <person name="Jones C.D."/>
            <person name="Jordan W.C."/>
            <person name="Karpen G.H."/>
            <person name="Kataoka E."/>
            <person name="Keightley P.D."/>
            <person name="Kheradpour P."/>
            <person name="Kirkness E.F."/>
            <person name="Koerich L.B."/>
            <person name="Kristiansen K."/>
            <person name="Kudrna D."/>
            <person name="Kulathinal R.J."/>
            <person name="Kumar S."/>
            <person name="Kwok R."/>
            <person name="Lander E."/>
            <person name="Langley C.H."/>
            <person name="Lapoint R."/>
            <person name="Lazzaro B.P."/>
            <person name="Lee S.J."/>
            <person name="Levesque L."/>
            <person name="Li R."/>
            <person name="Lin C.F."/>
            <person name="Lin M.F."/>
            <person name="Lindblad-Toh K."/>
            <person name="Llopart A."/>
            <person name="Long M."/>
            <person name="Low L."/>
            <person name="Lozovsky E."/>
            <person name="Lu J."/>
            <person name="Luo M."/>
            <person name="Machado C.A."/>
            <person name="Makalowski W."/>
            <person name="Marzo M."/>
            <person name="Matsuda M."/>
            <person name="Matzkin L."/>
            <person name="McAllister B."/>
            <person name="McBride C.S."/>
            <person name="McKernan B."/>
            <person name="McKernan K."/>
            <person name="Mendez-Lago M."/>
            <person name="Minx P."/>
            <person name="Mollenhauer M.U."/>
            <person name="Montooth K."/>
            <person name="Mount S.M."/>
            <person name="Mu X."/>
            <person name="Myers E."/>
            <person name="Negre B."/>
            <person name="Newfeld S."/>
            <person name="Nielsen R."/>
            <person name="Noor M.A."/>
            <person name="O'Grady P."/>
            <person name="Pachter L."/>
            <person name="Papaceit M."/>
            <person name="Parisi M.J."/>
            <person name="Parisi M."/>
            <person name="Parts L."/>
            <person name="Pedersen J.S."/>
            <person name="Pesole G."/>
            <person name="Phillippy A.M."/>
            <person name="Ponting C.P."/>
            <person name="Pop M."/>
            <person name="Porcelli D."/>
            <person name="Powell J.R."/>
            <person name="Prohaska S."/>
            <person name="Pruitt K."/>
            <person name="Puig M."/>
            <person name="Quesneville H."/>
            <person name="Ram K.R."/>
            <person name="Rand D."/>
            <person name="Rasmussen M.D."/>
            <person name="Reed L.K."/>
            <person name="Reenan R."/>
            <person name="Reily A."/>
            <person name="Remington K.A."/>
            <person name="Rieger T.T."/>
            <person name="Ritchie M.G."/>
            <person name="Robin C."/>
            <person name="Rogers Y.H."/>
            <person name="Rohde C."/>
            <person name="Rozas J."/>
            <person name="Rubenfield M.J."/>
            <person name="Ruiz A."/>
            <person name="Russo S."/>
            <person name="Salzberg S.L."/>
            <person name="Sanchez-Gracia A."/>
            <person name="Saranga D.J."/>
            <person name="Sato H."/>
            <person name="Schaeffer S.W."/>
            <person name="Schatz M.C."/>
            <person name="Schlenke T."/>
            <person name="Schwartz R."/>
            <person name="Segarra C."/>
            <person name="Singh R.S."/>
            <person name="Sirot L."/>
            <person name="Sirota M."/>
            <person name="Sisneros N.B."/>
            <person name="Smith C.D."/>
            <person name="Smith T.F."/>
            <person name="Spieth J."/>
            <person name="Stage D.E."/>
            <person name="Stark A."/>
            <person name="Stephan W."/>
            <person name="Strausberg R.L."/>
            <person name="Strempel S."/>
            <person name="Sturgill D."/>
            <person name="Sutton G."/>
            <person name="Sutton G.G."/>
            <person name="Tao W."/>
            <person name="Teichmann S."/>
            <person name="Tobari Y.N."/>
            <person name="Tomimura Y."/>
            <person name="Tsolas J.M."/>
            <person name="Valente V.L."/>
            <person name="Venter E."/>
            <person name="Venter J.C."/>
            <person name="Vicario S."/>
            <person name="Vieira F.G."/>
            <person name="Vilella A.J."/>
            <person name="Villasante A."/>
            <person name="Walenz B."/>
            <person name="Wang J."/>
            <person name="Wasserman M."/>
            <person name="Watts T."/>
            <person name="Wilson D."/>
            <person name="Wilson R.K."/>
            <person name="Wing R.A."/>
            <person name="Wolfner M.F."/>
            <person name="Wong A."/>
            <person name="Wong G.K."/>
            <person name="Wu C.I."/>
            <person name="Wu G."/>
            <person name="Yamamoto D."/>
            <person name="Yang H.P."/>
            <person name="Yang S.P."/>
            <person name="Yorke J.A."/>
            <person name="Yoshida K."/>
            <person name="Zdobnov E."/>
            <person name="Zhang P."/>
            <person name="Zhang Y."/>
            <person name="Zimin A.V."/>
            <person name="Baldwin J."/>
            <person name="Abdouelleil A."/>
            <person name="Abdulkadir J."/>
            <person name="Abebe A."/>
            <person name="Abera B."/>
            <person name="Abreu J."/>
            <person name="Acer S.C."/>
            <person name="Aftuck L."/>
            <person name="Alexander A."/>
            <person name="An P."/>
            <person name="Anderson E."/>
            <person name="Anderson S."/>
            <person name="Arachi H."/>
            <person name="Azer M."/>
            <person name="Bachantsang P."/>
            <person name="Barry A."/>
            <person name="Bayul T."/>
            <person name="Berlin A."/>
            <person name="Bessette D."/>
            <person name="Bloom T."/>
            <person name="Blye J."/>
            <person name="Boguslavskiy L."/>
            <person name="Bonnet C."/>
            <person name="Boukhgalter B."/>
            <person name="Bourzgui I."/>
            <person name="Brown A."/>
            <person name="Cahill P."/>
            <person name="Channer S."/>
            <person name="Cheshatsang Y."/>
            <person name="Chuda L."/>
            <person name="Citroen M."/>
            <person name="Collymore A."/>
            <person name="Cooke P."/>
            <person name="Costello M."/>
            <person name="D'Aco K."/>
            <person name="Daza R."/>
            <person name="De Haan G."/>
            <person name="DeGray S."/>
            <person name="DeMaso C."/>
            <person name="Dhargay N."/>
            <person name="Dooley K."/>
            <person name="Dooley E."/>
            <person name="Doricent M."/>
            <person name="Dorje P."/>
            <person name="Dorjee K."/>
            <person name="Dupes A."/>
            <person name="Elong R."/>
            <person name="Falk J."/>
            <person name="Farina A."/>
            <person name="Faro S."/>
            <person name="Ferguson D."/>
            <person name="Fisher S."/>
            <person name="Foley C.D."/>
            <person name="Franke A."/>
            <person name="Friedrich D."/>
            <person name="Gadbois L."/>
            <person name="Gearin G."/>
            <person name="Gearin C.R."/>
            <person name="Giannoukos G."/>
            <person name="Goode T."/>
            <person name="Graham J."/>
            <person name="Grandbois E."/>
            <person name="Grewal S."/>
            <person name="Gyaltsen K."/>
            <person name="Hafez N."/>
            <person name="Hagos B."/>
            <person name="Hall J."/>
            <person name="Henson C."/>
            <person name="Hollinger A."/>
            <person name="Honan T."/>
            <person name="Huard M.D."/>
            <person name="Hughes L."/>
            <person name="Hurhula B."/>
            <person name="Husby M.E."/>
            <person name="Kamat A."/>
            <person name="Kanga B."/>
            <person name="Kashin S."/>
            <person name="Khazanovich D."/>
            <person name="Kisner P."/>
            <person name="Lance K."/>
            <person name="Lara M."/>
            <person name="Lee W."/>
            <person name="Lennon N."/>
            <person name="Letendre F."/>
            <person name="LeVine R."/>
            <person name="Lipovsky A."/>
            <person name="Liu X."/>
            <person name="Liu J."/>
            <person name="Liu S."/>
            <person name="Lokyitsang T."/>
            <person name="Lokyitsang Y."/>
            <person name="Lubonja R."/>
            <person name="Lui A."/>
            <person name="MacDonald P."/>
            <person name="Magnisalis V."/>
            <person name="Maru K."/>
            <person name="Matthews C."/>
            <person name="McCusker W."/>
            <person name="McDonough S."/>
            <person name="Mehta T."/>
            <person name="Meldrim J."/>
            <person name="Meneus L."/>
            <person name="Mihai O."/>
            <person name="Mihalev A."/>
            <person name="Mihova T."/>
            <person name="Mittelman R."/>
            <person name="Mlenga V."/>
            <person name="Montmayeur A."/>
            <person name="Mulrain L."/>
            <person name="Navidi A."/>
            <person name="Naylor J."/>
            <person name="Negash T."/>
            <person name="Nguyen T."/>
            <person name="Nguyen N."/>
            <person name="Nicol R."/>
            <person name="Norbu C."/>
            <person name="Norbu N."/>
            <person name="Novod N."/>
            <person name="O'Neill B."/>
            <person name="Osman S."/>
            <person name="Markiewicz E."/>
            <person name="Oyono O.L."/>
            <person name="Patti C."/>
            <person name="Phunkhang P."/>
            <person name="Pierre F."/>
            <person name="Priest M."/>
            <person name="Raghuraman S."/>
            <person name="Rege F."/>
            <person name="Reyes R."/>
            <person name="Rise C."/>
            <person name="Rogov P."/>
            <person name="Ross K."/>
            <person name="Ryan E."/>
            <person name="Settipalli S."/>
            <person name="Shea T."/>
            <person name="Sherpa N."/>
            <person name="Shi L."/>
            <person name="Shih D."/>
            <person name="Sparrow T."/>
            <person name="Spaulding J."/>
            <person name="Stalker J."/>
            <person name="Stange-Thomann N."/>
            <person name="Stavropoulos S."/>
            <person name="Stone C."/>
            <person name="Strader C."/>
            <person name="Tesfaye S."/>
            <person name="Thomson T."/>
            <person name="Thoulutsang Y."/>
            <person name="Thoulutsang D."/>
            <person name="Topham K."/>
            <person name="Topping I."/>
            <person name="Tsamla T."/>
            <person name="Vassiliev H."/>
            <person name="Vo A."/>
            <person name="Wangchuk T."/>
            <person name="Wangdi T."/>
            <person name="Weiand M."/>
            <person name="Wilkinson J."/>
            <person name="Wilson A."/>
            <person name="Yadav S."/>
            <person name="Young G."/>
            <person name="Yu Q."/>
            <person name="Zembek L."/>
            <person name="Zhong D."/>
            <person name="Zimmer A."/>
            <person name="Zwirko Z."/>
            <person name="Jaffe D.B."/>
            <person name="Alvarez P."/>
            <person name="Brockman W."/>
            <person name="Butler J."/>
            <person name="Chin C."/>
            <person name="Gnerre S."/>
            <person name="Grabherr M."/>
            <person name="Kleber M."/>
            <person name="Mauceli E."/>
            <person name="MacCallum I."/>
        </authorList>
    </citation>
    <scope>NUCLEOTIDE SEQUENCE [LARGE SCALE GENOMIC DNA]</scope>
    <source>
        <strain evidence="2">white501</strain>
    </source>
</reference>
<name>B4NTB3_DROSI</name>
<gene>
    <name evidence="1" type="primary">Dsim\GD15104</name>
    <name evidence="1" type="ORF">Dsim_GD15104</name>
</gene>
<evidence type="ECO:0000313" key="1">
    <source>
        <dbReference type="EMBL" id="EDX15803.1"/>
    </source>
</evidence>
<sequence length="69" mass="7636">MVSSDGSTVLYTAVMIPDALTSSDFSFTICIPPNHCIEDMEESDAKERFDYVLGKYEEVEMKIPGKPVG</sequence>
<dbReference type="EMBL" id="CH982921">
    <property type="protein sequence ID" value="EDX15803.1"/>
    <property type="molecule type" value="Genomic_DNA"/>
</dbReference>
<protein>
    <submittedName>
        <fullName evidence="1">GD15104</fullName>
    </submittedName>
</protein>
<accession>B4NTB3</accession>
<organism evidence="1 2">
    <name type="scientific">Drosophila simulans</name>
    <name type="common">Fruit fly</name>
    <dbReference type="NCBI Taxonomy" id="7240"/>
    <lineage>
        <taxon>Eukaryota</taxon>
        <taxon>Metazoa</taxon>
        <taxon>Ecdysozoa</taxon>
        <taxon>Arthropoda</taxon>
        <taxon>Hexapoda</taxon>
        <taxon>Insecta</taxon>
        <taxon>Pterygota</taxon>
        <taxon>Neoptera</taxon>
        <taxon>Endopterygota</taxon>
        <taxon>Diptera</taxon>
        <taxon>Brachycera</taxon>
        <taxon>Muscomorpha</taxon>
        <taxon>Ephydroidea</taxon>
        <taxon>Drosophilidae</taxon>
        <taxon>Drosophila</taxon>
        <taxon>Sophophora</taxon>
    </lineage>
</organism>
<keyword evidence="2" id="KW-1185">Reference proteome</keyword>
<proteinExistence type="predicted"/>